<dbReference type="EMBL" id="CM017323">
    <property type="protein sequence ID" value="KAE8021488.1"/>
    <property type="molecule type" value="Genomic_DNA"/>
</dbReference>
<dbReference type="SMART" id="SM00579">
    <property type="entry name" value="FBD"/>
    <property type="match status" value="1"/>
</dbReference>
<evidence type="ECO:0000313" key="3">
    <source>
        <dbReference type="Proteomes" id="UP000327013"/>
    </source>
</evidence>
<feature type="domain" description="FBD" evidence="1">
    <location>
        <begin position="224"/>
        <end position="298"/>
    </location>
</feature>
<gene>
    <name evidence="2" type="ORF">FH972_007373</name>
</gene>
<dbReference type="Proteomes" id="UP000327013">
    <property type="component" value="Chromosome 3"/>
</dbReference>
<name>A0A5N6QW72_9ROSI</name>
<organism evidence="2 3">
    <name type="scientific">Carpinus fangiana</name>
    <dbReference type="NCBI Taxonomy" id="176857"/>
    <lineage>
        <taxon>Eukaryota</taxon>
        <taxon>Viridiplantae</taxon>
        <taxon>Streptophyta</taxon>
        <taxon>Embryophyta</taxon>
        <taxon>Tracheophyta</taxon>
        <taxon>Spermatophyta</taxon>
        <taxon>Magnoliopsida</taxon>
        <taxon>eudicotyledons</taxon>
        <taxon>Gunneridae</taxon>
        <taxon>Pentapetalae</taxon>
        <taxon>rosids</taxon>
        <taxon>fabids</taxon>
        <taxon>Fagales</taxon>
        <taxon>Betulaceae</taxon>
        <taxon>Carpinus</taxon>
    </lineage>
</organism>
<protein>
    <recommendedName>
        <fullName evidence="1">FBD domain-containing protein</fullName>
    </recommendedName>
</protein>
<dbReference type="PANTHER" id="PTHR31900">
    <property type="entry name" value="F-BOX/RNI SUPERFAMILY PROTEIN-RELATED"/>
    <property type="match status" value="1"/>
</dbReference>
<evidence type="ECO:0000259" key="1">
    <source>
        <dbReference type="SMART" id="SM00579"/>
    </source>
</evidence>
<dbReference type="Gene3D" id="3.80.10.10">
    <property type="entry name" value="Ribonuclease Inhibitor"/>
    <property type="match status" value="1"/>
</dbReference>
<dbReference type="Pfam" id="PF08387">
    <property type="entry name" value="FBD"/>
    <property type="match status" value="1"/>
</dbReference>
<dbReference type="PANTHER" id="PTHR31900:SF30">
    <property type="entry name" value="SUPERFAMILY PROTEIN, PUTATIVE-RELATED"/>
    <property type="match status" value="1"/>
</dbReference>
<reference evidence="2 3" key="1">
    <citation type="submission" date="2019-06" db="EMBL/GenBank/DDBJ databases">
        <title>A chromosomal-level reference genome of Carpinus fangiana (Coryloideae, Betulaceae).</title>
        <authorList>
            <person name="Yang X."/>
            <person name="Wang Z."/>
            <person name="Zhang L."/>
            <person name="Hao G."/>
            <person name="Liu J."/>
            <person name="Yang Y."/>
        </authorList>
    </citation>
    <scope>NUCLEOTIDE SEQUENCE [LARGE SCALE GENOMIC DNA]</scope>
    <source>
        <strain evidence="2">Cfa_2016G</strain>
        <tissue evidence="2">Leaf</tissue>
    </source>
</reference>
<dbReference type="AlphaFoldDB" id="A0A5N6QW72"/>
<evidence type="ECO:0000313" key="2">
    <source>
        <dbReference type="EMBL" id="KAE8021488.1"/>
    </source>
</evidence>
<dbReference type="OrthoDB" id="594804at2759"/>
<dbReference type="InterPro" id="IPR006566">
    <property type="entry name" value="FBD"/>
</dbReference>
<sequence length="298" mass="33828">MLCILKLPSAICLSSLKILRIQRVSFSNEYLTGKLFSGLPVLEEMKLENCSWGHLKSVSISAPKLLSIFEDDEQKRKFGNPDFCRVTIVGDRLKEFDYNGNLIDEYWLLKSSSLEKACIHSGCDGEIVLRMINLLKGLYNVEQLTLDSYVLWVLMDAYGHLHLMPMFNNLTDLILVGICIEFSALFKILHKSPCLNTLNFSEGINLTAMPGEENNDWKLDPVPPCFLSNLKQNEVHDFSALEDDLPAVEYLLNNAVVLDQLIITLPDAYKADFECTTEVCRLLLELSRASRNCRIILE</sequence>
<proteinExistence type="predicted"/>
<keyword evidence="3" id="KW-1185">Reference proteome</keyword>
<dbReference type="SUPFAM" id="SSF52047">
    <property type="entry name" value="RNI-like"/>
    <property type="match status" value="1"/>
</dbReference>
<dbReference type="InterPro" id="IPR050232">
    <property type="entry name" value="FBL13/AtMIF1-like"/>
</dbReference>
<dbReference type="InterPro" id="IPR032675">
    <property type="entry name" value="LRR_dom_sf"/>
</dbReference>
<accession>A0A5N6QW72</accession>